<evidence type="ECO:0000256" key="1">
    <source>
        <dbReference type="SAM" id="MobiDB-lite"/>
    </source>
</evidence>
<accession>A0A0F9RFU9</accession>
<comment type="caution">
    <text evidence="4">The sequence shown here is derived from an EMBL/GenBank/DDBJ whole genome shotgun (WGS) entry which is preliminary data.</text>
</comment>
<evidence type="ECO:0000259" key="2">
    <source>
        <dbReference type="Pfam" id="PF03428"/>
    </source>
</evidence>
<evidence type="ECO:0000313" key="4">
    <source>
        <dbReference type="EMBL" id="KKN53744.1"/>
    </source>
</evidence>
<sequence length="304" mass="34700">MQTLQALLSFLKTGHGETVFASNFEICRRIGGIDERTLRRHIDRFLVLGFITRHDSPNRKRYRVRSSDGHCISYGLSLTPLIERADELLAIAQEVENRRRDCVFIRKQILTILAQLEESCPENTFVSEVRKTLRRKLSEVEYRALLAETENEYELTSTAVDVPKATHLPANDGQNDRHLSKSEKEDKDLERRENAKKPEVRTLTLVCREATAFSPKKLTTWNEVEHHAQTLAPMMGIHTTTFEKAKKAIGTQKASCAIFIMLQLGNRIRNFGAYFHSITLGKRVNQFDPILLLKRLANAEGALA</sequence>
<dbReference type="InterPro" id="IPR047611">
    <property type="entry name" value="RepABC_RepC"/>
</dbReference>
<dbReference type="Pfam" id="PF03428">
    <property type="entry name" value="RP-C"/>
    <property type="match status" value="1"/>
</dbReference>
<dbReference type="AlphaFoldDB" id="A0A0F9RFU9"/>
<feature type="region of interest" description="Disordered" evidence="1">
    <location>
        <begin position="160"/>
        <end position="195"/>
    </location>
</feature>
<feature type="compositionally biased region" description="Basic and acidic residues" evidence="1">
    <location>
        <begin position="174"/>
        <end position="195"/>
    </location>
</feature>
<organism evidence="4">
    <name type="scientific">marine sediment metagenome</name>
    <dbReference type="NCBI Taxonomy" id="412755"/>
    <lineage>
        <taxon>unclassified sequences</taxon>
        <taxon>metagenomes</taxon>
        <taxon>ecological metagenomes</taxon>
    </lineage>
</organism>
<dbReference type="NCBIfam" id="NF040974">
    <property type="entry name" value="RepABC_RepC"/>
    <property type="match status" value="1"/>
</dbReference>
<dbReference type="InterPro" id="IPR005090">
    <property type="entry name" value="RepC_N"/>
</dbReference>
<name>A0A0F9RFU9_9ZZZZ</name>
<feature type="domain" description="Plasmid replication protein C C-terminal" evidence="3">
    <location>
        <begin position="202"/>
        <end position="288"/>
    </location>
</feature>
<gene>
    <name evidence="4" type="ORF">LCGC14_0599080</name>
</gene>
<dbReference type="EMBL" id="LAZR01000957">
    <property type="protein sequence ID" value="KKN53744.1"/>
    <property type="molecule type" value="Genomic_DNA"/>
</dbReference>
<dbReference type="InterPro" id="IPR021760">
    <property type="entry name" value="RepC_C"/>
</dbReference>
<dbReference type="Pfam" id="PF11800">
    <property type="entry name" value="RP-C_C"/>
    <property type="match status" value="1"/>
</dbReference>
<dbReference type="InterPro" id="IPR036390">
    <property type="entry name" value="WH_DNA-bd_sf"/>
</dbReference>
<dbReference type="SUPFAM" id="SSF46785">
    <property type="entry name" value="Winged helix' DNA-binding domain"/>
    <property type="match status" value="1"/>
</dbReference>
<reference evidence="4" key="1">
    <citation type="journal article" date="2015" name="Nature">
        <title>Complex archaea that bridge the gap between prokaryotes and eukaryotes.</title>
        <authorList>
            <person name="Spang A."/>
            <person name="Saw J.H."/>
            <person name="Jorgensen S.L."/>
            <person name="Zaremba-Niedzwiedzka K."/>
            <person name="Martijn J."/>
            <person name="Lind A.E."/>
            <person name="van Eijk R."/>
            <person name="Schleper C."/>
            <person name="Guy L."/>
            <person name="Ettema T.J."/>
        </authorList>
    </citation>
    <scope>NUCLEOTIDE SEQUENCE</scope>
</reference>
<feature type="domain" description="Plasmid replication protein C N-terminal" evidence="2">
    <location>
        <begin position="3"/>
        <end position="113"/>
    </location>
</feature>
<proteinExistence type="predicted"/>
<evidence type="ECO:0000259" key="3">
    <source>
        <dbReference type="Pfam" id="PF11800"/>
    </source>
</evidence>
<protein>
    <submittedName>
        <fullName evidence="4">Uncharacterized protein</fullName>
    </submittedName>
</protein>